<dbReference type="InterPro" id="IPR016181">
    <property type="entry name" value="Acyl_CoA_acyltransferase"/>
</dbReference>
<keyword evidence="3" id="KW-1185">Reference proteome</keyword>
<reference evidence="2 3" key="1">
    <citation type="submission" date="2021-03" db="EMBL/GenBank/DDBJ databases">
        <title>Sequencing the genomes of 1000 actinobacteria strains.</title>
        <authorList>
            <person name="Klenk H.-P."/>
        </authorList>
    </citation>
    <scope>NUCLEOTIDE SEQUENCE [LARGE SCALE GENOMIC DNA]</scope>
    <source>
        <strain evidence="2 3">DSM 14566</strain>
    </source>
</reference>
<organism evidence="2 3">
    <name type="scientific">Brachybacterium sacelli</name>
    <dbReference type="NCBI Taxonomy" id="173364"/>
    <lineage>
        <taxon>Bacteria</taxon>
        <taxon>Bacillati</taxon>
        <taxon>Actinomycetota</taxon>
        <taxon>Actinomycetes</taxon>
        <taxon>Micrococcales</taxon>
        <taxon>Dermabacteraceae</taxon>
        <taxon>Brachybacterium</taxon>
    </lineage>
</organism>
<feature type="domain" description="N-acetyltransferase" evidence="1">
    <location>
        <begin position="2"/>
        <end position="165"/>
    </location>
</feature>
<evidence type="ECO:0000313" key="2">
    <source>
        <dbReference type="EMBL" id="MBP2381754.1"/>
    </source>
</evidence>
<dbReference type="RefSeq" id="WP_209901154.1">
    <property type="nucleotide sequence ID" value="NZ_BAAAJW010000002.1"/>
</dbReference>
<dbReference type="SUPFAM" id="SSF55729">
    <property type="entry name" value="Acyl-CoA N-acyltransferases (Nat)"/>
    <property type="match status" value="1"/>
</dbReference>
<evidence type="ECO:0000259" key="1">
    <source>
        <dbReference type="PROSITE" id="PS51186"/>
    </source>
</evidence>
<proteinExistence type="predicted"/>
<dbReference type="PROSITE" id="PS51186">
    <property type="entry name" value="GNAT"/>
    <property type="match status" value="1"/>
</dbReference>
<sequence length="167" mass="17845">MIHLRPLEPSDADGILAGQDELLAEEIVGRPWEPGLLTDFLARCSRWRFDGPIREYAAMVGPDGTLCGGGGLNRMASGLEAGEAAVTYWVLAAQRGRGHGAAIAAELAEAARADARISRLILWIAPHNSASQAIARGLGAESTGREERHPADARRVAVRWFLDLAPS</sequence>
<protein>
    <submittedName>
        <fullName evidence="2">RimJ/RimL family protein N-acetyltransferase</fullName>
    </submittedName>
</protein>
<dbReference type="InterPro" id="IPR000182">
    <property type="entry name" value="GNAT_dom"/>
</dbReference>
<accession>A0ABS4WZX0</accession>
<dbReference type="EMBL" id="JAGIOD010000001">
    <property type="protein sequence ID" value="MBP2381754.1"/>
    <property type="molecule type" value="Genomic_DNA"/>
</dbReference>
<name>A0ABS4WZX0_9MICO</name>
<dbReference type="Pfam" id="PF13302">
    <property type="entry name" value="Acetyltransf_3"/>
    <property type="match status" value="1"/>
</dbReference>
<dbReference type="Gene3D" id="3.40.630.30">
    <property type="match status" value="1"/>
</dbReference>
<evidence type="ECO:0000313" key="3">
    <source>
        <dbReference type="Proteomes" id="UP001519290"/>
    </source>
</evidence>
<gene>
    <name evidence="2" type="ORF">JOF43_001711</name>
</gene>
<comment type="caution">
    <text evidence="2">The sequence shown here is derived from an EMBL/GenBank/DDBJ whole genome shotgun (WGS) entry which is preliminary data.</text>
</comment>
<dbReference type="Proteomes" id="UP001519290">
    <property type="component" value="Unassembled WGS sequence"/>
</dbReference>